<dbReference type="Pfam" id="PF04397">
    <property type="entry name" value="LytTR"/>
    <property type="match status" value="1"/>
</dbReference>
<dbReference type="PROSITE" id="PS50930">
    <property type="entry name" value="HTH_LYTTR"/>
    <property type="match status" value="1"/>
</dbReference>
<gene>
    <name evidence="3" type="ORF">SAMN05443999_104237</name>
</gene>
<feature type="domain" description="HTH LytTR-type" evidence="2">
    <location>
        <begin position="195"/>
        <end position="288"/>
    </location>
</feature>
<accession>A0A1H7NV68</accession>
<dbReference type="InterPro" id="IPR007492">
    <property type="entry name" value="LytTR_DNA-bd_dom"/>
</dbReference>
<feature type="transmembrane region" description="Helical" evidence="1">
    <location>
        <begin position="129"/>
        <end position="154"/>
    </location>
</feature>
<dbReference type="SMART" id="SM00850">
    <property type="entry name" value="LytTR"/>
    <property type="match status" value="1"/>
</dbReference>
<dbReference type="Gene3D" id="2.40.50.1020">
    <property type="entry name" value="LytTr DNA-binding domain"/>
    <property type="match status" value="1"/>
</dbReference>
<evidence type="ECO:0000313" key="4">
    <source>
        <dbReference type="Proteomes" id="UP000199582"/>
    </source>
</evidence>
<feature type="transmembrane region" description="Helical" evidence="1">
    <location>
        <begin position="66"/>
        <end position="87"/>
    </location>
</feature>
<feature type="transmembrane region" description="Helical" evidence="1">
    <location>
        <begin position="94"/>
        <end position="117"/>
    </location>
</feature>
<evidence type="ECO:0000313" key="3">
    <source>
        <dbReference type="EMBL" id="SEL27326.1"/>
    </source>
</evidence>
<evidence type="ECO:0000259" key="2">
    <source>
        <dbReference type="PROSITE" id="PS50930"/>
    </source>
</evidence>
<keyword evidence="3" id="KW-0238">DNA-binding</keyword>
<evidence type="ECO:0000256" key="1">
    <source>
        <dbReference type="SAM" id="Phobius"/>
    </source>
</evidence>
<dbReference type="EMBL" id="FOAG01000004">
    <property type="protein sequence ID" value="SEL27326.1"/>
    <property type="molecule type" value="Genomic_DNA"/>
</dbReference>
<name>A0A1H7NV68_9RHOB</name>
<reference evidence="3 4" key="1">
    <citation type="submission" date="2016-10" db="EMBL/GenBank/DDBJ databases">
        <authorList>
            <person name="de Groot N.N."/>
        </authorList>
    </citation>
    <scope>NUCLEOTIDE SEQUENCE [LARGE SCALE GENOMIC DNA]</scope>
    <source>
        <strain evidence="3 4">DSM 100674</strain>
    </source>
</reference>
<keyword evidence="4" id="KW-1185">Reference proteome</keyword>
<dbReference type="Proteomes" id="UP000199582">
    <property type="component" value="Unassembled WGS sequence"/>
</dbReference>
<protein>
    <submittedName>
        <fullName evidence="3">DNA-binding response regulator, LytR/AlgR family</fullName>
    </submittedName>
</protein>
<keyword evidence="1" id="KW-0812">Transmembrane</keyword>
<keyword evidence="1" id="KW-1133">Transmembrane helix</keyword>
<dbReference type="GO" id="GO:0003677">
    <property type="term" value="F:DNA binding"/>
    <property type="evidence" value="ECO:0007669"/>
    <property type="project" value="UniProtKB-KW"/>
</dbReference>
<feature type="transmembrane region" description="Helical" evidence="1">
    <location>
        <begin position="32"/>
        <end position="54"/>
    </location>
</feature>
<keyword evidence="1" id="KW-0472">Membrane</keyword>
<dbReference type="STRING" id="1287727.SAMN05443999_104237"/>
<proteinExistence type="predicted"/>
<dbReference type="AlphaFoldDB" id="A0A1H7NV68"/>
<organism evidence="3 4">
    <name type="scientific">Roseovarius azorensis</name>
    <dbReference type="NCBI Taxonomy" id="1287727"/>
    <lineage>
        <taxon>Bacteria</taxon>
        <taxon>Pseudomonadati</taxon>
        <taxon>Pseudomonadota</taxon>
        <taxon>Alphaproteobacteria</taxon>
        <taxon>Rhodobacterales</taxon>
        <taxon>Roseobacteraceae</taxon>
        <taxon>Roseovarius</taxon>
    </lineage>
</organism>
<sequence>MASQSAIKLYFPNGGSIVICRRTLLSLFAEPYAIFIFFFAANVVRTASAYSYGFDLKPFQLFVANIAHGLVFLISIFSIMLFFTLVACRTGRSFTVFMPACTLTAMIVNEVFGIWYFREMHGLSIASTYTILRVLLTGYVIHLGFEVLYAAAVLPRIKAISQHQCHTQTRTIGPEPAANRPQRPTPLLLIGGEAIPSHEVGLVKADEHYVFVHYRDQRLHARERFGNLVDNLTDLPGMQVHKSYWISFDFITQVQARRDGSMELTLRNGEVIPVARTRAKTFRARYGNWRQARA</sequence>